<reference evidence="1 2" key="2">
    <citation type="journal article" date="2017" name="Nature">
        <title>The Apostasia genome and the evolution of orchids.</title>
        <authorList>
            <person name="Zhang G.Q."/>
            <person name="Liu K.W."/>
            <person name="Li Z."/>
            <person name="Lohaus R."/>
            <person name="Hsiao Y.Y."/>
            <person name="Niu S.C."/>
            <person name="Wang J.Y."/>
            <person name="Lin Y.C."/>
            <person name="Xu Q."/>
            <person name="Chen L.J."/>
            <person name="Yoshida K."/>
            <person name="Fujiwara S."/>
            <person name="Wang Z.W."/>
            <person name="Zhang Y.Q."/>
            <person name="Mitsuda N."/>
            <person name="Wang M."/>
            <person name="Liu G.H."/>
            <person name="Pecoraro L."/>
            <person name="Huang H.X."/>
            <person name="Xiao X.J."/>
            <person name="Lin M."/>
            <person name="Wu X.Y."/>
            <person name="Wu W.L."/>
            <person name="Chen Y.Y."/>
            <person name="Chang S.B."/>
            <person name="Sakamoto S."/>
            <person name="Ohme-Takagi M."/>
            <person name="Yagi M."/>
            <person name="Zeng S.J."/>
            <person name="Shen C.Y."/>
            <person name="Yeh C.M."/>
            <person name="Luo Y.B."/>
            <person name="Tsai W.C."/>
            <person name="Van de Peer Y."/>
            <person name="Liu Z.J."/>
        </authorList>
    </citation>
    <scope>NUCLEOTIDE SEQUENCE [LARGE SCALE GENOMIC DNA]</scope>
    <source>
        <tissue evidence="1">The whole plant</tissue>
    </source>
</reference>
<sequence>MLHVDLIYVLTEARQSFFSSPAKEIVVFIAELHWHHIVTSNQGECGKHPY</sequence>
<keyword evidence="2" id="KW-1185">Reference proteome</keyword>
<name>A0A2I0VLM3_9ASPA</name>
<protein>
    <submittedName>
        <fullName evidence="1">Uncharacterized protein</fullName>
    </submittedName>
</protein>
<dbReference type="AlphaFoldDB" id="A0A2I0VLM3"/>
<dbReference type="Proteomes" id="UP000233837">
    <property type="component" value="Unassembled WGS sequence"/>
</dbReference>
<gene>
    <name evidence="1" type="ORF">MA16_Dca005237</name>
</gene>
<evidence type="ECO:0000313" key="1">
    <source>
        <dbReference type="EMBL" id="PKU64314.1"/>
    </source>
</evidence>
<reference evidence="1 2" key="1">
    <citation type="journal article" date="2016" name="Sci. Rep.">
        <title>The Dendrobium catenatum Lindl. genome sequence provides insights into polysaccharide synthase, floral development and adaptive evolution.</title>
        <authorList>
            <person name="Zhang G.Q."/>
            <person name="Xu Q."/>
            <person name="Bian C."/>
            <person name="Tsai W.C."/>
            <person name="Yeh C.M."/>
            <person name="Liu K.W."/>
            <person name="Yoshida K."/>
            <person name="Zhang L.S."/>
            <person name="Chang S.B."/>
            <person name="Chen F."/>
            <person name="Shi Y."/>
            <person name="Su Y.Y."/>
            <person name="Zhang Y.Q."/>
            <person name="Chen L.J."/>
            <person name="Yin Y."/>
            <person name="Lin M."/>
            <person name="Huang H."/>
            <person name="Deng H."/>
            <person name="Wang Z.W."/>
            <person name="Zhu S.L."/>
            <person name="Zhao X."/>
            <person name="Deng C."/>
            <person name="Niu S.C."/>
            <person name="Huang J."/>
            <person name="Wang M."/>
            <person name="Liu G.H."/>
            <person name="Yang H.J."/>
            <person name="Xiao X.J."/>
            <person name="Hsiao Y.Y."/>
            <person name="Wu W.L."/>
            <person name="Chen Y.Y."/>
            <person name="Mitsuda N."/>
            <person name="Ohme-Takagi M."/>
            <person name="Luo Y.B."/>
            <person name="Van de Peer Y."/>
            <person name="Liu Z.J."/>
        </authorList>
    </citation>
    <scope>NUCLEOTIDE SEQUENCE [LARGE SCALE GENOMIC DNA]</scope>
    <source>
        <tissue evidence="1">The whole plant</tissue>
    </source>
</reference>
<dbReference type="EMBL" id="KZ503429">
    <property type="protein sequence ID" value="PKU64314.1"/>
    <property type="molecule type" value="Genomic_DNA"/>
</dbReference>
<organism evidence="1 2">
    <name type="scientific">Dendrobium catenatum</name>
    <dbReference type="NCBI Taxonomy" id="906689"/>
    <lineage>
        <taxon>Eukaryota</taxon>
        <taxon>Viridiplantae</taxon>
        <taxon>Streptophyta</taxon>
        <taxon>Embryophyta</taxon>
        <taxon>Tracheophyta</taxon>
        <taxon>Spermatophyta</taxon>
        <taxon>Magnoliopsida</taxon>
        <taxon>Liliopsida</taxon>
        <taxon>Asparagales</taxon>
        <taxon>Orchidaceae</taxon>
        <taxon>Epidendroideae</taxon>
        <taxon>Malaxideae</taxon>
        <taxon>Dendrobiinae</taxon>
        <taxon>Dendrobium</taxon>
    </lineage>
</organism>
<accession>A0A2I0VLM3</accession>
<proteinExistence type="predicted"/>
<evidence type="ECO:0000313" key="2">
    <source>
        <dbReference type="Proteomes" id="UP000233837"/>
    </source>
</evidence>